<gene>
    <name evidence="1" type="ORF">F5148DRAFT_902898</name>
</gene>
<comment type="caution">
    <text evidence="1">The sequence shown here is derived from an EMBL/GenBank/DDBJ whole genome shotgun (WGS) entry which is preliminary data.</text>
</comment>
<proteinExistence type="predicted"/>
<evidence type="ECO:0000313" key="1">
    <source>
        <dbReference type="EMBL" id="KAI9512439.1"/>
    </source>
</evidence>
<sequence length="323" mass="35008">MSIILNPSKSLGFNRPLTRNVTCFINVTNPNAHPVYYKFKTTLPKGSTVRPNPGKVDPGQTVGVRVMLLALEEEPPLDTICRVKFLVQSILIPPEQVTVPLHELWSTLSIHSHKLKVNYLPPEGHPLDLSSHTTTVPGAISEPSSTVSPSKLEKPPEGTSNGPSTPLVQPIPVLNSDTEVAHAHKSDIVPPPESPWTPLYENPPPPYPVMPMDPSTDISSQREEAIVAPMIFHAQNYIAKRTSRKMTSCANSVSIDHTSSFLMARGTLPMETENACSSGTTISTQDSVGPRQEAVVAHVAGSGCVHCYIRMLPNDNIYKGHGG</sequence>
<organism evidence="1 2">
    <name type="scientific">Russula earlei</name>
    <dbReference type="NCBI Taxonomy" id="71964"/>
    <lineage>
        <taxon>Eukaryota</taxon>
        <taxon>Fungi</taxon>
        <taxon>Dikarya</taxon>
        <taxon>Basidiomycota</taxon>
        <taxon>Agaricomycotina</taxon>
        <taxon>Agaricomycetes</taxon>
        <taxon>Russulales</taxon>
        <taxon>Russulaceae</taxon>
        <taxon>Russula</taxon>
    </lineage>
</organism>
<name>A0ACC0UMY1_9AGAM</name>
<accession>A0ACC0UMY1</accession>
<dbReference type="Proteomes" id="UP001207468">
    <property type="component" value="Unassembled WGS sequence"/>
</dbReference>
<reference evidence="1" key="1">
    <citation type="submission" date="2021-03" db="EMBL/GenBank/DDBJ databases">
        <title>Evolutionary priming and transition to the ectomycorrhizal habit in an iconic lineage of mushroom-forming fungi: is preadaptation a requirement?</title>
        <authorList>
            <consortium name="DOE Joint Genome Institute"/>
            <person name="Looney B.P."/>
            <person name="Miyauchi S."/>
            <person name="Morin E."/>
            <person name="Drula E."/>
            <person name="Courty P.E."/>
            <person name="Chicoki N."/>
            <person name="Fauchery L."/>
            <person name="Kohler A."/>
            <person name="Kuo A."/>
            <person name="LaButti K."/>
            <person name="Pangilinan J."/>
            <person name="Lipzen A."/>
            <person name="Riley R."/>
            <person name="Andreopoulos W."/>
            <person name="He G."/>
            <person name="Johnson J."/>
            <person name="Barry K.W."/>
            <person name="Grigoriev I.V."/>
            <person name="Nagy L."/>
            <person name="Hibbett D."/>
            <person name="Henrissat B."/>
            <person name="Matheny P.B."/>
            <person name="Labbe J."/>
            <person name="Martin A.F."/>
        </authorList>
    </citation>
    <scope>NUCLEOTIDE SEQUENCE</scope>
    <source>
        <strain evidence="1">BPL698</strain>
    </source>
</reference>
<dbReference type="EMBL" id="JAGFNK010000009">
    <property type="protein sequence ID" value="KAI9512439.1"/>
    <property type="molecule type" value="Genomic_DNA"/>
</dbReference>
<keyword evidence="2" id="KW-1185">Reference proteome</keyword>
<protein>
    <submittedName>
        <fullName evidence="1">PapD-like protein</fullName>
    </submittedName>
</protein>
<evidence type="ECO:0000313" key="2">
    <source>
        <dbReference type="Proteomes" id="UP001207468"/>
    </source>
</evidence>